<feature type="coiled-coil region" evidence="1">
    <location>
        <begin position="315"/>
        <end position="342"/>
    </location>
</feature>
<gene>
    <name evidence="3" type="primary">Contig8821.g9422</name>
    <name evidence="3" type="ORF">STYLEM_1822</name>
</gene>
<keyword evidence="1" id="KW-0175">Coiled coil</keyword>
<dbReference type="Proteomes" id="UP000039865">
    <property type="component" value="Unassembled WGS sequence"/>
</dbReference>
<dbReference type="AlphaFoldDB" id="A0A077ZU89"/>
<evidence type="ECO:0000256" key="1">
    <source>
        <dbReference type="SAM" id="Coils"/>
    </source>
</evidence>
<dbReference type="InParanoid" id="A0A077ZU89"/>
<evidence type="ECO:0000313" key="4">
    <source>
        <dbReference type="Proteomes" id="UP000039865"/>
    </source>
</evidence>
<feature type="compositionally biased region" description="Polar residues" evidence="2">
    <location>
        <begin position="217"/>
        <end position="228"/>
    </location>
</feature>
<dbReference type="EMBL" id="CCKQ01001733">
    <property type="protein sequence ID" value="CDW72855.1"/>
    <property type="molecule type" value="Genomic_DNA"/>
</dbReference>
<sequence length="354" mass="40403">MNTKSSSIIRTSSKNKQKQHFQFKTESSNQILITDTSIGPSTSNHPSKKQNIYSKPLPKDKRLKNAIIHKIQDQQSDNSLDQPNLNLNCLISKDDTNKDDVSMIQAFNEIDQDSNINNNSLSQMPQDVKMENIDDDFFLSENQDQEVNKSGHVQDVGAIEISHLNNDLQDSNFVNHNDSNPIQNTSSSHLNKSSLSESSILIMNEGASGDHDHLPSSPKSQLSPESNNKQRYNVSKFTSQRHNTNISHSAQKAKTNQQDNQQSQSVPTEYRSNMQKAKTGKLFDEGTLSDFNQVIQDQELKQVLLKQMNDIDRQLLVEQSKRMKVERKMRQMEQENIQIRTMLNYLLNVQFQNA</sequence>
<feature type="region of interest" description="Disordered" evidence="2">
    <location>
        <begin position="206"/>
        <end position="228"/>
    </location>
</feature>
<feature type="compositionally biased region" description="Polar residues" evidence="2">
    <location>
        <begin position="22"/>
        <end position="53"/>
    </location>
</feature>
<feature type="region of interest" description="Disordered" evidence="2">
    <location>
        <begin position="248"/>
        <end position="272"/>
    </location>
</feature>
<feature type="region of interest" description="Disordered" evidence="2">
    <location>
        <begin position="170"/>
        <end position="194"/>
    </location>
</feature>
<feature type="compositionally biased region" description="Polar residues" evidence="2">
    <location>
        <begin position="170"/>
        <end position="185"/>
    </location>
</feature>
<protein>
    <submittedName>
        <fullName evidence="3">Uncharacterized protein</fullName>
    </submittedName>
</protein>
<reference evidence="3 4" key="1">
    <citation type="submission" date="2014-06" db="EMBL/GenBank/DDBJ databases">
        <authorList>
            <person name="Swart Estienne"/>
        </authorList>
    </citation>
    <scope>NUCLEOTIDE SEQUENCE [LARGE SCALE GENOMIC DNA]</scope>
    <source>
        <strain evidence="3 4">130c</strain>
    </source>
</reference>
<feature type="compositionally biased region" description="Low complexity" evidence="2">
    <location>
        <begin position="1"/>
        <end position="12"/>
    </location>
</feature>
<name>A0A077ZU89_STYLE</name>
<proteinExistence type="predicted"/>
<evidence type="ECO:0000313" key="3">
    <source>
        <dbReference type="EMBL" id="CDW72855.1"/>
    </source>
</evidence>
<feature type="region of interest" description="Disordered" evidence="2">
    <location>
        <begin position="1"/>
        <end position="59"/>
    </location>
</feature>
<organism evidence="3 4">
    <name type="scientific">Stylonychia lemnae</name>
    <name type="common">Ciliate</name>
    <dbReference type="NCBI Taxonomy" id="5949"/>
    <lineage>
        <taxon>Eukaryota</taxon>
        <taxon>Sar</taxon>
        <taxon>Alveolata</taxon>
        <taxon>Ciliophora</taxon>
        <taxon>Intramacronucleata</taxon>
        <taxon>Spirotrichea</taxon>
        <taxon>Stichotrichia</taxon>
        <taxon>Sporadotrichida</taxon>
        <taxon>Oxytrichidae</taxon>
        <taxon>Stylonychinae</taxon>
        <taxon>Stylonychia</taxon>
    </lineage>
</organism>
<accession>A0A077ZU89</accession>
<keyword evidence="4" id="KW-1185">Reference proteome</keyword>
<evidence type="ECO:0000256" key="2">
    <source>
        <dbReference type="SAM" id="MobiDB-lite"/>
    </source>
</evidence>